<gene>
    <name evidence="4" type="ORF">DUNSADRAFT_13060</name>
</gene>
<accession>A0ABQ7H3G2</accession>
<dbReference type="PROSITE" id="PS50011">
    <property type="entry name" value="PROTEIN_KINASE_DOM"/>
    <property type="match status" value="1"/>
</dbReference>
<dbReference type="PROSITE" id="PS00107">
    <property type="entry name" value="PROTEIN_KINASE_ATP"/>
    <property type="match status" value="1"/>
</dbReference>
<feature type="binding site" evidence="2">
    <location>
        <position position="57"/>
    </location>
    <ligand>
        <name>ATP</name>
        <dbReference type="ChEBI" id="CHEBI:30616"/>
    </ligand>
</feature>
<keyword evidence="1" id="KW-0430">Lectin</keyword>
<organism evidence="4 5">
    <name type="scientific">Dunaliella salina</name>
    <name type="common">Green alga</name>
    <name type="synonym">Protococcus salinus</name>
    <dbReference type="NCBI Taxonomy" id="3046"/>
    <lineage>
        <taxon>Eukaryota</taxon>
        <taxon>Viridiplantae</taxon>
        <taxon>Chlorophyta</taxon>
        <taxon>core chlorophytes</taxon>
        <taxon>Chlorophyceae</taxon>
        <taxon>CS clade</taxon>
        <taxon>Chlamydomonadales</taxon>
        <taxon>Dunaliellaceae</taxon>
        <taxon>Dunaliella</taxon>
    </lineage>
</organism>
<keyword evidence="2" id="KW-0547">Nucleotide-binding</keyword>
<feature type="domain" description="Protein kinase" evidence="3">
    <location>
        <begin position="30"/>
        <end position="108"/>
    </location>
</feature>
<dbReference type="EMBL" id="MU069486">
    <property type="protein sequence ID" value="KAF5841397.1"/>
    <property type="molecule type" value="Genomic_DNA"/>
</dbReference>
<sequence>MVDASAMGRIASIRNAISDNNNAKNHSRELEVLELLGEGTFGKVHKGLWRGTMVAIKTMLLPANMSGQEKREKMAIMEAAISSSLAHPNVVQTHTCSIKPIVSRTCGF</sequence>
<dbReference type="InterPro" id="IPR017441">
    <property type="entry name" value="Protein_kinase_ATP_BS"/>
</dbReference>
<dbReference type="PANTHER" id="PTHR33589:SF3">
    <property type="entry name" value="ZYMOGEN GRANULE MEMBRANE PROTEIN 16-LIKE"/>
    <property type="match status" value="1"/>
</dbReference>
<dbReference type="SUPFAM" id="SSF56112">
    <property type="entry name" value="Protein kinase-like (PK-like)"/>
    <property type="match status" value="1"/>
</dbReference>
<dbReference type="Pfam" id="PF07714">
    <property type="entry name" value="PK_Tyr_Ser-Thr"/>
    <property type="match status" value="1"/>
</dbReference>
<evidence type="ECO:0000256" key="1">
    <source>
        <dbReference type="ARBA" id="ARBA00022734"/>
    </source>
</evidence>
<evidence type="ECO:0000313" key="4">
    <source>
        <dbReference type="EMBL" id="KAF5841397.1"/>
    </source>
</evidence>
<protein>
    <recommendedName>
        <fullName evidence="3">Protein kinase domain-containing protein</fullName>
    </recommendedName>
</protein>
<evidence type="ECO:0000313" key="5">
    <source>
        <dbReference type="Proteomes" id="UP000815325"/>
    </source>
</evidence>
<dbReference type="InterPro" id="IPR000719">
    <property type="entry name" value="Prot_kinase_dom"/>
</dbReference>
<dbReference type="PANTHER" id="PTHR33589">
    <property type="entry name" value="OS11G0524900 PROTEIN"/>
    <property type="match status" value="1"/>
</dbReference>
<keyword evidence="5" id="KW-1185">Reference proteome</keyword>
<dbReference type="Proteomes" id="UP000815325">
    <property type="component" value="Unassembled WGS sequence"/>
</dbReference>
<keyword evidence="2" id="KW-0067">ATP-binding</keyword>
<dbReference type="InterPro" id="IPR052321">
    <property type="entry name" value="PolyBind_ProtTraffic"/>
</dbReference>
<proteinExistence type="predicted"/>
<reference evidence="4" key="1">
    <citation type="submission" date="2017-08" db="EMBL/GenBank/DDBJ databases">
        <authorList>
            <person name="Polle J.E."/>
            <person name="Barry K."/>
            <person name="Cushman J."/>
            <person name="Schmutz J."/>
            <person name="Tran D."/>
            <person name="Hathwaick L.T."/>
            <person name="Yim W.C."/>
            <person name="Jenkins J."/>
            <person name="Mckie-Krisberg Z.M."/>
            <person name="Prochnik S."/>
            <person name="Lindquist E."/>
            <person name="Dockter R.B."/>
            <person name="Adam C."/>
            <person name="Molina H."/>
            <person name="Bunkerborg J."/>
            <person name="Jin E."/>
            <person name="Buchheim M."/>
            <person name="Magnuson J."/>
        </authorList>
    </citation>
    <scope>NUCLEOTIDE SEQUENCE</scope>
    <source>
        <strain evidence="4">CCAP 19/18</strain>
    </source>
</reference>
<dbReference type="InterPro" id="IPR011009">
    <property type="entry name" value="Kinase-like_dom_sf"/>
</dbReference>
<dbReference type="InterPro" id="IPR001245">
    <property type="entry name" value="Ser-Thr/Tyr_kinase_cat_dom"/>
</dbReference>
<name>A0ABQ7H3G2_DUNSA</name>
<evidence type="ECO:0000259" key="3">
    <source>
        <dbReference type="PROSITE" id="PS50011"/>
    </source>
</evidence>
<dbReference type="Gene3D" id="3.30.200.20">
    <property type="entry name" value="Phosphorylase Kinase, domain 1"/>
    <property type="match status" value="1"/>
</dbReference>
<evidence type="ECO:0000256" key="2">
    <source>
        <dbReference type="PROSITE-ProRule" id="PRU10141"/>
    </source>
</evidence>
<comment type="caution">
    <text evidence="4">The sequence shown here is derived from an EMBL/GenBank/DDBJ whole genome shotgun (WGS) entry which is preliminary data.</text>
</comment>